<dbReference type="PROSITE" id="PS52016">
    <property type="entry name" value="TONB_DEPENDENT_REC_3"/>
    <property type="match status" value="1"/>
</dbReference>
<evidence type="ECO:0000256" key="11">
    <source>
        <dbReference type="PROSITE-ProRule" id="PRU01360"/>
    </source>
</evidence>
<dbReference type="InterPro" id="IPR037066">
    <property type="entry name" value="Plug_dom_sf"/>
</dbReference>
<keyword evidence="9 16" id="KW-0675">Receptor</keyword>
<dbReference type="Gene3D" id="2.170.130.10">
    <property type="entry name" value="TonB-dependent receptor, plug domain"/>
    <property type="match status" value="1"/>
</dbReference>
<evidence type="ECO:0000256" key="4">
    <source>
        <dbReference type="ARBA" id="ARBA00022452"/>
    </source>
</evidence>
<evidence type="ECO:0000256" key="6">
    <source>
        <dbReference type="ARBA" id="ARBA00022729"/>
    </source>
</evidence>
<gene>
    <name evidence="16" type="ORF">V8G57_05420</name>
</gene>
<evidence type="ECO:0000256" key="7">
    <source>
        <dbReference type="ARBA" id="ARBA00023077"/>
    </source>
</evidence>
<dbReference type="SUPFAM" id="SSF56935">
    <property type="entry name" value="Porins"/>
    <property type="match status" value="1"/>
</dbReference>
<evidence type="ECO:0000256" key="1">
    <source>
        <dbReference type="ARBA" id="ARBA00004571"/>
    </source>
</evidence>
<dbReference type="RefSeq" id="WP_342828492.1">
    <property type="nucleotide sequence ID" value="NZ_JBANDC010000003.1"/>
</dbReference>
<evidence type="ECO:0000256" key="5">
    <source>
        <dbReference type="ARBA" id="ARBA00022692"/>
    </source>
</evidence>
<accession>A0ABU9PS51</accession>
<evidence type="ECO:0000259" key="15">
    <source>
        <dbReference type="Pfam" id="PF07715"/>
    </source>
</evidence>
<feature type="signal peptide" evidence="13">
    <location>
        <begin position="1"/>
        <end position="22"/>
    </location>
</feature>
<keyword evidence="7 12" id="KW-0798">TonB box</keyword>
<dbReference type="Proteomes" id="UP001495910">
    <property type="component" value="Unassembled WGS sequence"/>
</dbReference>
<keyword evidence="17" id="KW-1185">Reference proteome</keyword>
<reference evidence="16 17" key="1">
    <citation type="submission" date="2024-02" db="EMBL/GenBank/DDBJ databases">
        <title>Draft genome sequence of Collimonas sp. strain H4R21, an effective mineral-weathering bacterial strain isolated from the beech rhizosphere.</title>
        <authorList>
            <person name="Morin E."/>
            <person name="Uroz S."/>
            <person name="Leveau J.H.J."/>
            <person name="Kumar R."/>
            <person name="Rey M.W."/>
            <person name="Pham J."/>
        </authorList>
    </citation>
    <scope>NUCLEOTIDE SEQUENCE [LARGE SCALE GENOMIC DNA]</scope>
    <source>
        <strain evidence="16 17">H4R21</strain>
    </source>
</reference>
<dbReference type="EMBL" id="JBANDC010000003">
    <property type="protein sequence ID" value="MEM4986825.1"/>
    <property type="molecule type" value="Genomic_DNA"/>
</dbReference>
<evidence type="ECO:0000313" key="17">
    <source>
        <dbReference type="Proteomes" id="UP001495910"/>
    </source>
</evidence>
<evidence type="ECO:0000256" key="10">
    <source>
        <dbReference type="ARBA" id="ARBA00023237"/>
    </source>
</evidence>
<feature type="domain" description="TonB-dependent receptor-like beta-barrel" evidence="14">
    <location>
        <begin position="264"/>
        <end position="669"/>
    </location>
</feature>
<proteinExistence type="inferred from homology"/>
<dbReference type="PANTHER" id="PTHR30069">
    <property type="entry name" value="TONB-DEPENDENT OUTER MEMBRANE RECEPTOR"/>
    <property type="match status" value="1"/>
</dbReference>
<keyword evidence="6 13" id="KW-0732">Signal</keyword>
<dbReference type="InterPro" id="IPR000531">
    <property type="entry name" value="Beta-barrel_TonB"/>
</dbReference>
<evidence type="ECO:0000259" key="14">
    <source>
        <dbReference type="Pfam" id="PF00593"/>
    </source>
</evidence>
<feature type="chain" id="PRO_5045138092" evidence="13">
    <location>
        <begin position="23"/>
        <end position="703"/>
    </location>
</feature>
<keyword evidence="5 11" id="KW-0812">Transmembrane</keyword>
<evidence type="ECO:0000256" key="2">
    <source>
        <dbReference type="ARBA" id="ARBA00009810"/>
    </source>
</evidence>
<keyword evidence="8 11" id="KW-0472">Membrane</keyword>
<evidence type="ECO:0000256" key="9">
    <source>
        <dbReference type="ARBA" id="ARBA00023170"/>
    </source>
</evidence>
<comment type="caution">
    <text evidence="16">The sequence shown here is derived from an EMBL/GenBank/DDBJ whole genome shotgun (WGS) entry which is preliminary data.</text>
</comment>
<protein>
    <submittedName>
        <fullName evidence="16">TonB-dependent receptor</fullName>
    </submittedName>
</protein>
<sequence>MKNRWQTQIPCAAILFLGAASAAAQQNADEDDLVLSYGNKAFVSIATGSQQDISRAPAVASVITAQDIQAMGATSMNQALESVPGLHVSYSGLYNDPIYSFRGITTQYNPQALMLVNGIPINDAFLGNRDFAWGGVPIQNIARIEVIRGPGSALYGANAFAGVINIITKTAADINGTAYGARAGSFDTHEAWIQHGGKMGPLDVAFYLGAGHTSGANKTIDADAQTSLDKIFGTQASLAPGHEQLMRNSLDMQVDVAYDLWRLRAGYQDQETGTGVGLANSLDPSARVRAQRWNADLTYSNPNFFRNWDVTAQASVKDINELPASPPTVLFPPGAFAGSFPGGVIGNPGHAERDSQFSLSGFYTGFDKHRIRLGAGYRIENLYQTSESKNFKIVAIPGVGVEFVPLTSVIDVSGTSDVYLTPHKRTISYAFVQDEWTLAKDWTLTSGVRVDRYSDFGSTVNPRLALVWDAAYNFSVKALYGSAFRAPSFTEQYSINNPVTIGNPHLEPETINTRELAFTWQPTQTLQTNLSLFYYRMHNIIQFVPNPDPSTGSTAQNAGDQTGRGLELEATWDATRNLRLSGSYSLQHSTDQTTGQDAGLAPRQRWFGRADWRFASLWQFGSTVNRVVDRKRQPGDTRPQIPDYTTVDLNLRREKLIGNWSVSAMVLNVFNRDAREPSFAPGNIPFDFPLPGRTFYVQFQHKL</sequence>
<comment type="similarity">
    <text evidence="2 11 12">Belongs to the TonB-dependent receptor family.</text>
</comment>
<feature type="domain" description="TonB-dependent receptor plug" evidence="15">
    <location>
        <begin position="54"/>
        <end position="163"/>
    </location>
</feature>
<dbReference type="Pfam" id="PF07715">
    <property type="entry name" value="Plug"/>
    <property type="match status" value="1"/>
</dbReference>
<evidence type="ECO:0000256" key="12">
    <source>
        <dbReference type="RuleBase" id="RU003357"/>
    </source>
</evidence>
<dbReference type="InterPro" id="IPR012910">
    <property type="entry name" value="Plug_dom"/>
</dbReference>
<evidence type="ECO:0000256" key="3">
    <source>
        <dbReference type="ARBA" id="ARBA00022448"/>
    </source>
</evidence>
<evidence type="ECO:0000256" key="8">
    <source>
        <dbReference type="ARBA" id="ARBA00023136"/>
    </source>
</evidence>
<dbReference type="Pfam" id="PF00593">
    <property type="entry name" value="TonB_dep_Rec_b-barrel"/>
    <property type="match status" value="1"/>
</dbReference>
<keyword evidence="10 11" id="KW-0998">Cell outer membrane</keyword>
<comment type="subcellular location">
    <subcellularLocation>
        <location evidence="1 11">Cell outer membrane</location>
        <topology evidence="1 11">Multi-pass membrane protein</topology>
    </subcellularLocation>
</comment>
<keyword evidence="3 11" id="KW-0813">Transport</keyword>
<name>A0ABU9PS51_9BURK</name>
<keyword evidence="4 11" id="KW-1134">Transmembrane beta strand</keyword>
<evidence type="ECO:0000256" key="13">
    <source>
        <dbReference type="SAM" id="SignalP"/>
    </source>
</evidence>
<dbReference type="CDD" id="cd01347">
    <property type="entry name" value="ligand_gated_channel"/>
    <property type="match status" value="1"/>
</dbReference>
<evidence type="ECO:0000313" key="16">
    <source>
        <dbReference type="EMBL" id="MEM4986825.1"/>
    </source>
</evidence>
<dbReference type="Gene3D" id="2.40.170.20">
    <property type="entry name" value="TonB-dependent receptor, beta-barrel domain"/>
    <property type="match status" value="1"/>
</dbReference>
<organism evidence="16 17">
    <name type="scientific">Collimonas rhizosphaerae</name>
    <dbReference type="NCBI Taxonomy" id="3126357"/>
    <lineage>
        <taxon>Bacteria</taxon>
        <taxon>Pseudomonadati</taxon>
        <taxon>Pseudomonadota</taxon>
        <taxon>Betaproteobacteria</taxon>
        <taxon>Burkholderiales</taxon>
        <taxon>Oxalobacteraceae</taxon>
        <taxon>Collimonas</taxon>
    </lineage>
</organism>
<dbReference type="PANTHER" id="PTHR30069:SF29">
    <property type="entry name" value="HEMOGLOBIN AND HEMOGLOBIN-HAPTOGLOBIN-BINDING PROTEIN 1-RELATED"/>
    <property type="match status" value="1"/>
</dbReference>
<dbReference type="InterPro" id="IPR036942">
    <property type="entry name" value="Beta-barrel_TonB_sf"/>
</dbReference>
<dbReference type="InterPro" id="IPR039426">
    <property type="entry name" value="TonB-dep_rcpt-like"/>
</dbReference>